<feature type="compositionally biased region" description="Polar residues" evidence="1">
    <location>
        <begin position="1"/>
        <end position="17"/>
    </location>
</feature>
<proteinExistence type="predicted"/>
<evidence type="ECO:0000313" key="3">
    <source>
        <dbReference type="Proteomes" id="UP000652761"/>
    </source>
</evidence>
<sequence length="118" mass="12550">MSPSSRLHCSARTQPSIASAHHPGSPRQLLCLALQPHQQVMPLPPQPSKPPSCLSLLLCTGDPLSKPPARAGSTPPQRTAQLLASSDTRRPPQPIWVPPSAKSNPEPVRPPQLSLSSI</sequence>
<evidence type="ECO:0000256" key="1">
    <source>
        <dbReference type="SAM" id="MobiDB-lite"/>
    </source>
</evidence>
<reference evidence="2" key="1">
    <citation type="submission" date="2017-07" db="EMBL/GenBank/DDBJ databases">
        <title>Taro Niue Genome Assembly and Annotation.</title>
        <authorList>
            <person name="Atibalentja N."/>
            <person name="Keating K."/>
            <person name="Fields C.J."/>
        </authorList>
    </citation>
    <scope>NUCLEOTIDE SEQUENCE</scope>
    <source>
        <strain evidence="2">Niue_2</strain>
        <tissue evidence="2">Leaf</tissue>
    </source>
</reference>
<feature type="region of interest" description="Disordered" evidence="1">
    <location>
        <begin position="64"/>
        <end position="118"/>
    </location>
</feature>
<keyword evidence="3" id="KW-1185">Reference proteome</keyword>
<comment type="caution">
    <text evidence="2">The sequence shown here is derived from an EMBL/GenBank/DDBJ whole genome shotgun (WGS) entry which is preliminary data.</text>
</comment>
<accession>A0A843X057</accession>
<dbReference type="AlphaFoldDB" id="A0A843X057"/>
<organism evidence="2 3">
    <name type="scientific">Colocasia esculenta</name>
    <name type="common">Wild taro</name>
    <name type="synonym">Arum esculentum</name>
    <dbReference type="NCBI Taxonomy" id="4460"/>
    <lineage>
        <taxon>Eukaryota</taxon>
        <taxon>Viridiplantae</taxon>
        <taxon>Streptophyta</taxon>
        <taxon>Embryophyta</taxon>
        <taxon>Tracheophyta</taxon>
        <taxon>Spermatophyta</taxon>
        <taxon>Magnoliopsida</taxon>
        <taxon>Liliopsida</taxon>
        <taxon>Araceae</taxon>
        <taxon>Aroideae</taxon>
        <taxon>Colocasieae</taxon>
        <taxon>Colocasia</taxon>
    </lineage>
</organism>
<feature type="region of interest" description="Disordered" evidence="1">
    <location>
        <begin position="1"/>
        <end position="24"/>
    </location>
</feature>
<name>A0A843X057_COLES</name>
<protein>
    <submittedName>
        <fullName evidence="2">Uncharacterized protein</fullName>
    </submittedName>
</protein>
<feature type="compositionally biased region" description="Polar residues" evidence="1">
    <location>
        <begin position="74"/>
        <end position="86"/>
    </location>
</feature>
<dbReference type="Proteomes" id="UP000652761">
    <property type="component" value="Unassembled WGS sequence"/>
</dbReference>
<gene>
    <name evidence="2" type="ORF">Taro_044105</name>
</gene>
<dbReference type="EMBL" id="NMUH01004899">
    <property type="protein sequence ID" value="MQM11201.1"/>
    <property type="molecule type" value="Genomic_DNA"/>
</dbReference>
<evidence type="ECO:0000313" key="2">
    <source>
        <dbReference type="EMBL" id="MQM11201.1"/>
    </source>
</evidence>